<name>A0AAN8XG17_HALRR</name>
<proteinExistence type="predicted"/>
<feature type="region of interest" description="Disordered" evidence="1">
    <location>
        <begin position="1"/>
        <end position="45"/>
    </location>
</feature>
<accession>A0AAN8XG17</accession>
<feature type="compositionally biased region" description="Polar residues" evidence="1">
    <location>
        <begin position="1"/>
        <end position="13"/>
    </location>
</feature>
<keyword evidence="3" id="KW-1185">Reference proteome</keyword>
<comment type="caution">
    <text evidence="2">The sequence shown here is derived from an EMBL/GenBank/DDBJ whole genome shotgun (WGS) entry which is preliminary data.</text>
</comment>
<sequence>MNKGQNGESSISSRLADGRVKAHSQDVNSPLLEDKSTPELLGSSTDDARFGMLNFKLLDVLLPCIRSE</sequence>
<dbReference type="AlphaFoldDB" id="A0AAN8XG17"/>
<protein>
    <submittedName>
        <fullName evidence="2">Uncharacterized protein</fullName>
    </submittedName>
</protein>
<dbReference type="Proteomes" id="UP001381693">
    <property type="component" value="Unassembled WGS sequence"/>
</dbReference>
<evidence type="ECO:0000256" key="1">
    <source>
        <dbReference type="SAM" id="MobiDB-lite"/>
    </source>
</evidence>
<gene>
    <name evidence="2" type="ORF">SK128_028638</name>
</gene>
<evidence type="ECO:0000313" key="2">
    <source>
        <dbReference type="EMBL" id="KAK7078539.1"/>
    </source>
</evidence>
<reference evidence="2 3" key="1">
    <citation type="submission" date="2023-11" db="EMBL/GenBank/DDBJ databases">
        <title>Halocaridina rubra genome assembly.</title>
        <authorList>
            <person name="Smith C."/>
        </authorList>
    </citation>
    <scope>NUCLEOTIDE SEQUENCE [LARGE SCALE GENOMIC DNA]</scope>
    <source>
        <strain evidence="2">EP-1</strain>
        <tissue evidence="2">Whole</tissue>
    </source>
</reference>
<organism evidence="2 3">
    <name type="scientific">Halocaridina rubra</name>
    <name type="common">Hawaiian red shrimp</name>
    <dbReference type="NCBI Taxonomy" id="373956"/>
    <lineage>
        <taxon>Eukaryota</taxon>
        <taxon>Metazoa</taxon>
        <taxon>Ecdysozoa</taxon>
        <taxon>Arthropoda</taxon>
        <taxon>Crustacea</taxon>
        <taxon>Multicrustacea</taxon>
        <taxon>Malacostraca</taxon>
        <taxon>Eumalacostraca</taxon>
        <taxon>Eucarida</taxon>
        <taxon>Decapoda</taxon>
        <taxon>Pleocyemata</taxon>
        <taxon>Caridea</taxon>
        <taxon>Atyoidea</taxon>
        <taxon>Atyidae</taxon>
        <taxon>Halocaridina</taxon>
    </lineage>
</organism>
<dbReference type="EMBL" id="JAXCGZ010007779">
    <property type="protein sequence ID" value="KAK7078539.1"/>
    <property type="molecule type" value="Genomic_DNA"/>
</dbReference>
<evidence type="ECO:0000313" key="3">
    <source>
        <dbReference type="Proteomes" id="UP001381693"/>
    </source>
</evidence>